<protein>
    <submittedName>
        <fullName evidence="1">Uncharacterized protein</fullName>
    </submittedName>
</protein>
<dbReference type="EMBL" id="JAWWNJ010000023">
    <property type="protein sequence ID" value="KAK7032881.1"/>
    <property type="molecule type" value="Genomic_DNA"/>
</dbReference>
<name>A0AAW0C4N7_9AGAR</name>
<dbReference type="AlphaFoldDB" id="A0AAW0C4N7"/>
<dbReference type="Proteomes" id="UP001362999">
    <property type="component" value="Unassembled WGS sequence"/>
</dbReference>
<reference evidence="1 2" key="1">
    <citation type="journal article" date="2024" name="J Genomics">
        <title>Draft genome sequencing and assembly of Favolaschia claudopus CIRM-BRFM 2984 isolated from oak limbs.</title>
        <authorList>
            <person name="Navarro D."/>
            <person name="Drula E."/>
            <person name="Chaduli D."/>
            <person name="Cazenave R."/>
            <person name="Ahrendt S."/>
            <person name="Wang J."/>
            <person name="Lipzen A."/>
            <person name="Daum C."/>
            <person name="Barry K."/>
            <person name="Grigoriev I.V."/>
            <person name="Favel A."/>
            <person name="Rosso M.N."/>
            <person name="Martin F."/>
        </authorList>
    </citation>
    <scope>NUCLEOTIDE SEQUENCE [LARGE SCALE GENOMIC DNA]</scope>
    <source>
        <strain evidence="1 2">CIRM-BRFM 2984</strain>
    </source>
</reference>
<evidence type="ECO:0000313" key="2">
    <source>
        <dbReference type="Proteomes" id="UP001362999"/>
    </source>
</evidence>
<feature type="non-terminal residue" evidence="1">
    <location>
        <position position="1"/>
    </location>
</feature>
<comment type="caution">
    <text evidence="1">The sequence shown here is derived from an EMBL/GenBank/DDBJ whole genome shotgun (WGS) entry which is preliminary data.</text>
</comment>
<accession>A0AAW0C4N7</accession>
<proteinExistence type="predicted"/>
<gene>
    <name evidence="1" type="ORF">R3P38DRAFT_2919476</name>
</gene>
<evidence type="ECO:0000313" key="1">
    <source>
        <dbReference type="EMBL" id="KAK7032881.1"/>
    </source>
</evidence>
<keyword evidence="2" id="KW-1185">Reference proteome</keyword>
<sequence>DTMLTQMSQPRPGFKDILRNLSSNVLNAMISLHSIKTAAIKAGLSMHTTFDLFVPFGSSLERHWANTMAYLQESHSFSEEVINACEFFVEGDSASISARLEELATLSDELGMKSGTLLLEFGRNIERLINLNYKLLELCQPRGCELRDPSTVVQIPMTAMPIGAISQEILSATRSTHSALVDACASICSLGQFWNILSQDCRLLGKTPGVTFNQALEVSNSWREHQQEVLEAKVSIAKSFDALVVLTTPPTLLPRSQRRRPSSMSEFVPRLSCPPPSPSIDCDQVVPKTCWGLFAILCGKTR</sequence>
<organism evidence="1 2">
    <name type="scientific">Favolaschia claudopus</name>
    <dbReference type="NCBI Taxonomy" id="2862362"/>
    <lineage>
        <taxon>Eukaryota</taxon>
        <taxon>Fungi</taxon>
        <taxon>Dikarya</taxon>
        <taxon>Basidiomycota</taxon>
        <taxon>Agaricomycotina</taxon>
        <taxon>Agaricomycetes</taxon>
        <taxon>Agaricomycetidae</taxon>
        <taxon>Agaricales</taxon>
        <taxon>Marasmiineae</taxon>
        <taxon>Mycenaceae</taxon>
        <taxon>Favolaschia</taxon>
    </lineage>
</organism>